<dbReference type="EnsemblPlants" id="Pp3c9_5113V3.3">
    <property type="protein sequence ID" value="PAC:32913722.CDS.1"/>
    <property type="gene ID" value="Pp3c9_5113"/>
</dbReference>
<proteinExistence type="predicted"/>
<dbReference type="EMBL" id="ABEU02000009">
    <property type="protein sequence ID" value="PNR47839.1"/>
    <property type="molecule type" value="Genomic_DNA"/>
</dbReference>
<keyword evidence="3" id="KW-1185">Reference proteome</keyword>
<dbReference type="Gramene" id="Pp3c9_5113V3.2">
    <property type="protein sequence ID" value="PAC:32913721.CDS.1"/>
    <property type="gene ID" value="Pp3c9_5113"/>
</dbReference>
<dbReference type="Gramene" id="Pp3c9_5113V3.3">
    <property type="protein sequence ID" value="PAC:32913722.CDS.1"/>
    <property type="gene ID" value="Pp3c9_5113"/>
</dbReference>
<gene>
    <name evidence="1" type="ORF">PHYPA_012312</name>
</gene>
<evidence type="ECO:0000313" key="2">
    <source>
        <dbReference type="EnsemblPlants" id="PAC:32913720.CDS.1"/>
    </source>
</evidence>
<reference evidence="1 3" key="2">
    <citation type="journal article" date="2018" name="Plant J.">
        <title>The Physcomitrella patens chromosome-scale assembly reveals moss genome structure and evolution.</title>
        <authorList>
            <person name="Lang D."/>
            <person name="Ullrich K.K."/>
            <person name="Murat F."/>
            <person name="Fuchs J."/>
            <person name="Jenkins J."/>
            <person name="Haas F.B."/>
            <person name="Piednoel M."/>
            <person name="Gundlach H."/>
            <person name="Van Bel M."/>
            <person name="Meyberg R."/>
            <person name="Vives C."/>
            <person name="Morata J."/>
            <person name="Symeonidi A."/>
            <person name="Hiss M."/>
            <person name="Muchero W."/>
            <person name="Kamisugi Y."/>
            <person name="Saleh O."/>
            <person name="Blanc G."/>
            <person name="Decker E.L."/>
            <person name="van Gessel N."/>
            <person name="Grimwood J."/>
            <person name="Hayes R.D."/>
            <person name="Graham S.W."/>
            <person name="Gunter L.E."/>
            <person name="McDaniel S.F."/>
            <person name="Hoernstein S.N.W."/>
            <person name="Larsson A."/>
            <person name="Li F.W."/>
            <person name="Perroud P.F."/>
            <person name="Phillips J."/>
            <person name="Ranjan P."/>
            <person name="Rokshar D.S."/>
            <person name="Rothfels C.J."/>
            <person name="Schneider L."/>
            <person name="Shu S."/>
            <person name="Stevenson D.W."/>
            <person name="Thummler F."/>
            <person name="Tillich M."/>
            <person name="Villarreal Aguilar J.C."/>
            <person name="Widiez T."/>
            <person name="Wong G.K."/>
            <person name="Wymore A."/>
            <person name="Zhang Y."/>
            <person name="Zimmer A.D."/>
            <person name="Quatrano R.S."/>
            <person name="Mayer K.F.X."/>
            <person name="Goodstein D."/>
            <person name="Casacuberta J.M."/>
            <person name="Vandepoele K."/>
            <person name="Reski R."/>
            <person name="Cuming A.C."/>
            <person name="Tuskan G.A."/>
            <person name="Maumus F."/>
            <person name="Salse J."/>
            <person name="Schmutz J."/>
            <person name="Rensing S.A."/>
        </authorList>
    </citation>
    <scope>NUCLEOTIDE SEQUENCE [LARGE SCALE GENOMIC DNA]</scope>
    <source>
        <strain evidence="2 3">cv. Gransden 2004</strain>
    </source>
</reference>
<evidence type="ECO:0000313" key="1">
    <source>
        <dbReference type="EMBL" id="PNR47839.1"/>
    </source>
</evidence>
<dbReference type="Gramene" id="Pp3c9_5113V3.1">
    <property type="protein sequence ID" value="PAC:32913720.CDS.1"/>
    <property type="gene ID" value="Pp3c9_5113"/>
</dbReference>
<organism evidence="1">
    <name type="scientific">Physcomitrium patens</name>
    <name type="common">Spreading-leaved earth moss</name>
    <name type="synonym">Physcomitrella patens</name>
    <dbReference type="NCBI Taxonomy" id="3218"/>
    <lineage>
        <taxon>Eukaryota</taxon>
        <taxon>Viridiplantae</taxon>
        <taxon>Streptophyta</taxon>
        <taxon>Embryophyta</taxon>
        <taxon>Bryophyta</taxon>
        <taxon>Bryophytina</taxon>
        <taxon>Bryopsida</taxon>
        <taxon>Funariidae</taxon>
        <taxon>Funariales</taxon>
        <taxon>Funariaceae</taxon>
        <taxon>Physcomitrium</taxon>
    </lineage>
</organism>
<protein>
    <submittedName>
        <fullName evidence="1 2">Uncharacterized protein</fullName>
    </submittedName>
</protein>
<dbReference type="EnsemblPlants" id="Pp3c9_5113V3.2">
    <property type="protein sequence ID" value="PAC:32913721.CDS.1"/>
    <property type="gene ID" value="Pp3c9_5113"/>
</dbReference>
<reference evidence="1 3" key="1">
    <citation type="journal article" date="2008" name="Science">
        <title>The Physcomitrella genome reveals evolutionary insights into the conquest of land by plants.</title>
        <authorList>
            <person name="Rensing S."/>
            <person name="Lang D."/>
            <person name="Zimmer A."/>
            <person name="Terry A."/>
            <person name="Salamov A."/>
            <person name="Shapiro H."/>
            <person name="Nishiyama T."/>
            <person name="Perroud P.-F."/>
            <person name="Lindquist E."/>
            <person name="Kamisugi Y."/>
            <person name="Tanahashi T."/>
            <person name="Sakakibara K."/>
            <person name="Fujita T."/>
            <person name="Oishi K."/>
            <person name="Shin-I T."/>
            <person name="Kuroki Y."/>
            <person name="Toyoda A."/>
            <person name="Suzuki Y."/>
            <person name="Hashimoto A."/>
            <person name="Yamaguchi K."/>
            <person name="Sugano A."/>
            <person name="Kohara Y."/>
            <person name="Fujiyama A."/>
            <person name="Anterola A."/>
            <person name="Aoki S."/>
            <person name="Ashton N."/>
            <person name="Barbazuk W.B."/>
            <person name="Barker E."/>
            <person name="Bennetzen J."/>
            <person name="Bezanilla M."/>
            <person name="Blankenship R."/>
            <person name="Cho S.H."/>
            <person name="Dutcher S."/>
            <person name="Estelle M."/>
            <person name="Fawcett J.A."/>
            <person name="Gundlach H."/>
            <person name="Hanada K."/>
            <person name="Heyl A."/>
            <person name="Hicks K.A."/>
            <person name="Hugh J."/>
            <person name="Lohr M."/>
            <person name="Mayer K."/>
            <person name="Melkozernov A."/>
            <person name="Murata T."/>
            <person name="Nelson D."/>
            <person name="Pils B."/>
            <person name="Prigge M."/>
            <person name="Reiss B."/>
            <person name="Renner T."/>
            <person name="Rombauts S."/>
            <person name="Rushton P."/>
            <person name="Sanderfoot A."/>
            <person name="Schween G."/>
            <person name="Shiu S.-H."/>
            <person name="Stueber K."/>
            <person name="Theodoulou F.L."/>
            <person name="Tu H."/>
            <person name="Van de Peer Y."/>
            <person name="Verrier P.J."/>
            <person name="Waters E."/>
            <person name="Wood A."/>
            <person name="Yang L."/>
            <person name="Cove D."/>
            <person name="Cuming A."/>
            <person name="Hasebe M."/>
            <person name="Lucas S."/>
            <person name="Mishler D.B."/>
            <person name="Reski R."/>
            <person name="Grigoriev I."/>
            <person name="Quatrano R.S."/>
            <person name="Boore J.L."/>
        </authorList>
    </citation>
    <scope>NUCLEOTIDE SEQUENCE [LARGE SCALE GENOMIC DNA]</scope>
    <source>
        <strain evidence="2 3">cv. Gransden 2004</strain>
    </source>
</reference>
<evidence type="ECO:0000313" key="3">
    <source>
        <dbReference type="Proteomes" id="UP000006727"/>
    </source>
</evidence>
<dbReference type="AlphaFoldDB" id="A0A2K1K233"/>
<dbReference type="Proteomes" id="UP000006727">
    <property type="component" value="Chromosome 9"/>
</dbReference>
<sequence>MSVAARMTCSACVDSCFYRQILTTVNLGDRHSHGEAVNSFAASSWWRDNGVSMCDHGTAVGPARKRPTYKETTLREDERRRRRAAHEKSWIRRSVVLGQPAAEEVVKFLSDFWPLCRPWLFPVRPPT</sequence>
<name>A0A2K1K233_PHYPA</name>
<accession>A0A2K1K233</accession>
<reference evidence="2" key="3">
    <citation type="submission" date="2020-12" db="UniProtKB">
        <authorList>
            <consortium name="EnsemblPlants"/>
        </authorList>
    </citation>
    <scope>IDENTIFICATION</scope>
</reference>
<dbReference type="EnsemblPlants" id="Pp3c9_5113V3.1">
    <property type="protein sequence ID" value="PAC:32913720.CDS.1"/>
    <property type="gene ID" value="Pp3c9_5113"/>
</dbReference>
<dbReference type="InParanoid" id="A0A2K1K233"/>